<dbReference type="PANTHER" id="PTHR24074">
    <property type="entry name" value="CO-CHAPERONE PROTEIN DJLA"/>
    <property type="match status" value="1"/>
</dbReference>
<dbReference type="AlphaFoldDB" id="A0AAV6JW07"/>
<dbReference type="PRINTS" id="PR00625">
    <property type="entry name" value="JDOMAIN"/>
</dbReference>
<name>A0AAV6JW07_9ERIC</name>
<evidence type="ECO:0000313" key="3">
    <source>
        <dbReference type="Proteomes" id="UP000823749"/>
    </source>
</evidence>
<dbReference type="SMART" id="SM00271">
    <property type="entry name" value="DnaJ"/>
    <property type="match status" value="1"/>
</dbReference>
<comment type="caution">
    <text evidence="2">The sequence shown here is derived from an EMBL/GenBank/DDBJ whole genome shotgun (WGS) entry which is preliminary data.</text>
</comment>
<dbReference type="Gene3D" id="1.10.287.110">
    <property type="entry name" value="DnaJ domain"/>
    <property type="match status" value="2"/>
</dbReference>
<dbReference type="InterPro" id="IPR001623">
    <property type="entry name" value="DnaJ_domain"/>
</dbReference>
<reference evidence="2 3" key="1">
    <citation type="submission" date="2020-08" db="EMBL/GenBank/DDBJ databases">
        <title>Plant Genome Project.</title>
        <authorList>
            <person name="Zhang R.-G."/>
        </authorList>
    </citation>
    <scope>NUCLEOTIDE SEQUENCE [LARGE SCALE GENOMIC DNA]</scope>
    <source>
        <strain evidence="2">WSP0</strain>
        <tissue evidence="2">Leaf</tissue>
    </source>
</reference>
<dbReference type="CDD" id="cd06257">
    <property type="entry name" value="DnaJ"/>
    <property type="match status" value="1"/>
</dbReference>
<keyword evidence="3" id="KW-1185">Reference proteome</keyword>
<dbReference type="PROSITE" id="PS50076">
    <property type="entry name" value="DNAJ_2"/>
    <property type="match status" value="1"/>
</dbReference>
<accession>A0AAV6JW07</accession>
<dbReference type="Pfam" id="PF00226">
    <property type="entry name" value="DnaJ"/>
    <property type="match status" value="1"/>
</dbReference>
<dbReference type="PROSITE" id="PS00636">
    <property type="entry name" value="DNAJ_1"/>
    <property type="match status" value="1"/>
</dbReference>
<gene>
    <name evidence="2" type="ORF">RHGRI_016901</name>
</gene>
<organism evidence="2 3">
    <name type="scientific">Rhododendron griersonianum</name>
    <dbReference type="NCBI Taxonomy" id="479676"/>
    <lineage>
        <taxon>Eukaryota</taxon>
        <taxon>Viridiplantae</taxon>
        <taxon>Streptophyta</taxon>
        <taxon>Embryophyta</taxon>
        <taxon>Tracheophyta</taxon>
        <taxon>Spermatophyta</taxon>
        <taxon>Magnoliopsida</taxon>
        <taxon>eudicotyledons</taxon>
        <taxon>Gunneridae</taxon>
        <taxon>Pentapetalae</taxon>
        <taxon>asterids</taxon>
        <taxon>Ericales</taxon>
        <taxon>Ericaceae</taxon>
        <taxon>Ericoideae</taxon>
        <taxon>Rhodoreae</taxon>
        <taxon>Rhododendron</taxon>
    </lineage>
</organism>
<dbReference type="Proteomes" id="UP000823749">
    <property type="component" value="Chromosome 6"/>
</dbReference>
<evidence type="ECO:0000259" key="1">
    <source>
        <dbReference type="PROSITE" id="PS50076"/>
    </source>
</evidence>
<dbReference type="InterPro" id="IPR036869">
    <property type="entry name" value="J_dom_sf"/>
</dbReference>
<sequence>MSNLRTICRPHTVFSSIAWCCCKDGARSRLRSTTTVRVSILYPNTYPRMSSFFDSSELPTQVPWTSRVNQRRTMVKASNWTEAKSPYETLELEKNADEEKIKVAYRRLAKFYHPDELLGLIGVEPSQNTRVNRVEPWNFALNMVQPIELWPSPPLSCAAGRIGPFKYTSMTLNSVHHKAGQVQRPQPIELWPLPPLSCPSIVRNVVYDGKGTLEEGETAEARFIKIQAAYELLMDKEKRRNYDTDNRVNPMKASQAWMEWLMKKRKAFDQRGDMAVAAWAEQQQREMNLRVRRLSRSKMDPDEERRLLARERKAAVENFNSTIRRHSLVLRKRDLNRKKAEEDKRKVIGQLLAAEGLELASDDDEEV</sequence>
<feature type="domain" description="J" evidence="1">
    <location>
        <begin position="85"/>
        <end position="246"/>
    </location>
</feature>
<dbReference type="InterPro" id="IPR018253">
    <property type="entry name" value="DnaJ_domain_CS"/>
</dbReference>
<proteinExistence type="predicted"/>
<dbReference type="SUPFAM" id="SSF46565">
    <property type="entry name" value="Chaperone J-domain"/>
    <property type="match status" value="2"/>
</dbReference>
<dbReference type="InterPro" id="IPR050817">
    <property type="entry name" value="DjlA_DnaK_co-chaperone"/>
</dbReference>
<protein>
    <recommendedName>
        <fullName evidence="1">J domain-containing protein</fullName>
    </recommendedName>
</protein>
<dbReference type="EMBL" id="JACTNZ010000006">
    <property type="protein sequence ID" value="KAG5544305.1"/>
    <property type="molecule type" value="Genomic_DNA"/>
</dbReference>
<evidence type="ECO:0000313" key="2">
    <source>
        <dbReference type="EMBL" id="KAG5544305.1"/>
    </source>
</evidence>